<evidence type="ECO:0000256" key="1">
    <source>
        <dbReference type="SAM" id="Phobius"/>
    </source>
</evidence>
<name>A0AAV9PA72_9PEZI</name>
<keyword evidence="1" id="KW-0812">Transmembrane</keyword>
<dbReference type="RefSeq" id="XP_064659264.1">
    <property type="nucleotide sequence ID" value="XM_064803139.1"/>
</dbReference>
<keyword evidence="1" id="KW-1133">Transmembrane helix</keyword>
<dbReference type="Proteomes" id="UP001337655">
    <property type="component" value="Unassembled WGS sequence"/>
</dbReference>
<reference evidence="2 3" key="1">
    <citation type="submission" date="2023-08" db="EMBL/GenBank/DDBJ databases">
        <title>Black Yeasts Isolated from many extreme environments.</title>
        <authorList>
            <person name="Coleine C."/>
            <person name="Stajich J.E."/>
            <person name="Selbmann L."/>
        </authorList>
    </citation>
    <scope>NUCLEOTIDE SEQUENCE [LARGE SCALE GENOMIC DNA]</scope>
    <source>
        <strain evidence="2 3">CCFEE 5935</strain>
    </source>
</reference>
<protein>
    <submittedName>
        <fullName evidence="2">Uncharacterized protein</fullName>
    </submittedName>
</protein>
<organism evidence="2 3">
    <name type="scientific">Saxophila tyrrhenica</name>
    <dbReference type="NCBI Taxonomy" id="1690608"/>
    <lineage>
        <taxon>Eukaryota</taxon>
        <taxon>Fungi</taxon>
        <taxon>Dikarya</taxon>
        <taxon>Ascomycota</taxon>
        <taxon>Pezizomycotina</taxon>
        <taxon>Dothideomycetes</taxon>
        <taxon>Dothideomycetidae</taxon>
        <taxon>Mycosphaerellales</taxon>
        <taxon>Extremaceae</taxon>
        <taxon>Saxophila</taxon>
    </lineage>
</organism>
<accession>A0AAV9PA72</accession>
<comment type="caution">
    <text evidence="2">The sequence shown here is derived from an EMBL/GenBank/DDBJ whole genome shotgun (WGS) entry which is preliminary data.</text>
</comment>
<feature type="transmembrane region" description="Helical" evidence="1">
    <location>
        <begin position="139"/>
        <end position="159"/>
    </location>
</feature>
<gene>
    <name evidence="2" type="ORF">LTR77_005896</name>
</gene>
<dbReference type="EMBL" id="JAVRRT010000008">
    <property type="protein sequence ID" value="KAK5169918.1"/>
    <property type="molecule type" value="Genomic_DNA"/>
</dbReference>
<keyword evidence="3" id="KW-1185">Reference proteome</keyword>
<dbReference type="AlphaFoldDB" id="A0AAV9PA72"/>
<dbReference type="GeneID" id="89927237"/>
<sequence>MLKYRGAVLSRSQEPLEQQLLATLRGPVAFAALWIDNTGFSDNDWYEFSRNYEGGAPERRIMQCMSRVPVFLKRGKMWKHDPVADPTLPADITACYETLRLTNMYVRETMQKTKQRFADGELDYLFFAKIDFALVRLDGLALAVTAIVGCMLLAVSPSYRNLQQEMDEYATDVLRLAHQLDRYRPLGACAMPLCLAVCQATTADPQLESQLGMILRDYMRDYPSRNSAIAFCAGVEDLRRKLKFMD</sequence>
<evidence type="ECO:0000313" key="3">
    <source>
        <dbReference type="Proteomes" id="UP001337655"/>
    </source>
</evidence>
<keyword evidence="1" id="KW-0472">Membrane</keyword>
<evidence type="ECO:0000313" key="2">
    <source>
        <dbReference type="EMBL" id="KAK5169918.1"/>
    </source>
</evidence>
<proteinExistence type="predicted"/>